<dbReference type="Pfam" id="PF19371">
    <property type="entry name" value="DUF5946"/>
    <property type="match status" value="1"/>
</dbReference>
<reference evidence="2 3" key="2">
    <citation type="submission" date="2016-12" db="EMBL/GenBank/DDBJ databases">
        <title>Genome sequencing and description of Paenibacillus sp. nov. from high altitude lake in the Indian Trans- Himalayas.</title>
        <authorList>
            <person name="Kiran S."/>
            <person name="Swarnkar M.K."/>
            <person name="Rana A."/>
            <person name="Tewari R."/>
            <person name="Gulati A."/>
        </authorList>
    </citation>
    <scope>NUCLEOTIDE SEQUENCE [LARGE SCALE GENOMIC DNA]</scope>
    <source>
        <strain evidence="2 3">IHBB 9951</strain>
    </source>
</reference>
<dbReference type="InterPro" id="IPR045990">
    <property type="entry name" value="DUF5946"/>
</dbReference>
<evidence type="ECO:0000313" key="2">
    <source>
        <dbReference type="EMBL" id="OOC61575.1"/>
    </source>
</evidence>
<proteinExistence type="predicted"/>
<dbReference type="OrthoDB" id="793546at2"/>
<dbReference type="EMBL" id="MRVI01000001">
    <property type="protein sequence ID" value="OOC61575.1"/>
    <property type="molecule type" value="Genomic_DNA"/>
</dbReference>
<gene>
    <name evidence="2" type="ORF">BBD40_06695</name>
    <name evidence="1" type="ORF">BBD41_28970</name>
</gene>
<name>A0A1B2E8R6_9BACL</name>
<evidence type="ECO:0000313" key="3">
    <source>
        <dbReference type="Proteomes" id="UP000189059"/>
    </source>
</evidence>
<organism evidence="1">
    <name type="scientific">Paenibacillus ihbetae</name>
    <dbReference type="NCBI Taxonomy" id="1870820"/>
    <lineage>
        <taxon>Bacteria</taxon>
        <taxon>Bacillati</taxon>
        <taxon>Bacillota</taxon>
        <taxon>Bacilli</taxon>
        <taxon>Bacillales</taxon>
        <taxon>Paenibacillaceae</taxon>
        <taxon>Paenibacillus</taxon>
    </lineage>
</organism>
<dbReference type="RefSeq" id="WP_077566380.1">
    <property type="nucleotide sequence ID" value="NZ_CP016809.1"/>
</dbReference>
<dbReference type="EMBL" id="CP016809">
    <property type="protein sequence ID" value="ANY76282.1"/>
    <property type="molecule type" value="Genomic_DNA"/>
</dbReference>
<keyword evidence="3" id="KW-1185">Reference proteome</keyword>
<dbReference type="AlphaFoldDB" id="A0A1B2E8R6"/>
<accession>A0A1B2E8R6</accession>
<dbReference type="KEGG" id="pib:BBD41_28970"/>
<evidence type="ECO:0000313" key="1">
    <source>
        <dbReference type="EMBL" id="ANY76282.1"/>
    </source>
</evidence>
<dbReference type="Proteomes" id="UP000189059">
    <property type="component" value="Unassembled WGS sequence"/>
</dbReference>
<reference evidence="1" key="1">
    <citation type="submission" date="2016-08" db="EMBL/GenBank/DDBJ databases">
        <title>Complete Genome Seqeunce of Paenibacillus sp. nov. IHBB 9852 from high altitute lake of Indian trans-Himalayas.</title>
        <authorList>
            <person name="Kiran S."/>
            <person name="Swarnkar M.K."/>
            <person name="Rana A."/>
            <person name="Tewari R."/>
            <person name="Gulati A."/>
        </authorList>
    </citation>
    <scope>NUCLEOTIDE SEQUENCE [LARGE SCALE GENOMIC DNA]</scope>
    <source>
        <strain evidence="1">IHBB 9852</strain>
    </source>
</reference>
<sequence>MQNIERQAQKKGVKLKAYGQCQFCGSNTAGGVIECFDIFNHIASHFVGGNGLSRFIYTDAHCLQHSEVHGRWNNNLHLTRQYLILERNIDWEYSKTPLLSNMMDKYKLSHPDALIPALPLLERGHLTVTDLLGLKQSELESMLLKWANDVYHAYQRYHQIAKIVGDLYINKYER</sequence>
<protein>
    <submittedName>
        <fullName evidence="1">Uncharacterized protein</fullName>
    </submittedName>
</protein>